<evidence type="ECO:0000256" key="3">
    <source>
        <dbReference type="ARBA" id="ARBA00022737"/>
    </source>
</evidence>
<protein>
    <recommendedName>
        <fullName evidence="9">C2H2-type domain-containing protein</fullName>
    </recommendedName>
</protein>
<reference evidence="10" key="1">
    <citation type="submission" date="2022-04" db="EMBL/GenBank/DDBJ databases">
        <authorList>
            <person name="Xu L."/>
            <person name="Lv Z."/>
        </authorList>
    </citation>
    <scope>NUCLEOTIDE SEQUENCE</scope>
    <source>
        <strain evidence="10">LV_2022a</strain>
    </source>
</reference>
<dbReference type="GO" id="GO:0000978">
    <property type="term" value="F:RNA polymerase II cis-regulatory region sequence-specific DNA binding"/>
    <property type="evidence" value="ECO:0007669"/>
    <property type="project" value="TreeGrafter"/>
</dbReference>
<gene>
    <name evidence="10" type="ORF">MN116_001101</name>
</gene>
<keyword evidence="11" id="KW-1185">Reference proteome</keyword>
<dbReference type="GO" id="GO:0005634">
    <property type="term" value="C:nucleus"/>
    <property type="evidence" value="ECO:0007669"/>
    <property type="project" value="UniProtKB-SubCell"/>
</dbReference>
<dbReference type="PANTHER" id="PTHR24376:SF216">
    <property type="entry name" value="ZINC FINGER PROTEIN 420-LIKE"/>
    <property type="match status" value="1"/>
</dbReference>
<keyword evidence="3" id="KW-0677">Repeat</keyword>
<dbReference type="AlphaFoldDB" id="A0AAE1ZKB6"/>
<dbReference type="Proteomes" id="UP001292079">
    <property type="component" value="Unassembled WGS sequence"/>
</dbReference>
<evidence type="ECO:0000256" key="1">
    <source>
        <dbReference type="ARBA" id="ARBA00004123"/>
    </source>
</evidence>
<evidence type="ECO:0000313" key="10">
    <source>
        <dbReference type="EMBL" id="KAK4475851.1"/>
    </source>
</evidence>
<dbReference type="SMART" id="SM00355">
    <property type="entry name" value="ZnF_C2H2"/>
    <property type="match status" value="6"/>
</dbReference>
<dbReference type="PROSITE" id="PS50157">
    <property type="entry name" value="ZINC_FINGER_C2H2_2"/>
    <property type="match status" value="6"/>
</dbReference>
<evidence type="ECO:0000256" key="6">
    <source>
        <dbReference type="ARBA" id="ARBA00023242"/>
    </source>
</evidence>
<dbReference type="FunFam" id="3.30.160.60:FF:000110">
    <property type="entry name" value="Zinc finger protein-like"/>
    <property type="match status" value="1"/>
</dbReference>
<comment type="subcellular location">
    <subcellularLocation>
        <location evidence="1">Nucleus</location>
    </subcellularLocation>
</comment>
<dbReference type="Pfam" id="PF00096">
    <property type="entry name" value="zf-C2H2"/>
    <property type="match status" value="5"/>
</dbReference>
<name>A0AAE1ZKB6_SCHME</name>
<dbReference type="FunFam" id="3.30.160.60:FF:000446">
    <property type="entry name" value="Zinc finger protein"/>
    <property type="match status" value="2"/>
</dbReference>
<dbReference type="FunFam" id="3.30.160.60:FF:000624">
    <property type="entry name" value="zinc finger protein 697"/>
    <property type="match status" value="1"/>
</dbReference>
<evidence type="ECO:0000256" key="5">
    <source>
        <dbReference type="ARBA" id="ARBA00022833"/>
    </source>
</evidence>
<proteinExistence type="predicted"/>
<evidence type="ECO:0000256" key="2">
    <source>
        <dbReference type="ARBA" id="ARBA00022723"/>
    </source>
</evidence>
<dbReference type="GO" id="GO:0001228">
    <property type="term" value="F:DNA-binding transcription activator activity, RNA polymerase II-specific"/>
    <property type="evidence" value="ECO:0007669"/>
    <property type="project" value="TreeGrafter"/>
</dbReference>
<feature type="domain" description="C2H2-type" evidence="9">
    <location>
        <begin position="306"/>
        <end position="333"/>
    </location>
</feature>
<evidence type="ECO:0000256" key="7">
    <source>
        <dbReference type="PROSITE-ProRule" id="PRU00042"/>
    </source>
</evidence>
<evidence type="ECO:0000256" key="8">
    <source>
        <dbReference type="SAM" id="MobiDB-lite"/>
    </source>
</evidence>
<feature type="domain" description="C2H2-type" evidence="9">
    <location>
        <begin position="334"/>
        <end position="361"/>
    </location>
</feature>
<evidence type="ECO:0000313" key="11">
    <source>
        <dbReference type="Proteomes" id="UP001292079"/>
    </source>
</evidence>
<reference evidence="10" key="2">
    <citation type="journal article" date="2023" name="Infect Dis Poverty">
        <title>Chromosome-scale genome of the human blood fluke Schistosoma mekongi and its implications for public health.</title>
        <authorList>
            <person name="Zhou M."/>
            <person name="Xu L."/>
            <person name="Xu D."/>
            <person name="Chen W."/>
            <person name="Khan J."/>
            <person name="Hu Y."/>
            <person name="Huang H."/>
            <person name="Wei H."/>
            <person name="Zhang Y."/>
            <person name="Chusongsang P."/>
            <person name="Tanasarnprasert K."/>
            <person name="Hu X."/>
            <person name="Limpanont Y."/>
            <person name="Lv Z."/>
        </authorList>
    </citation>
    <scope>NUCLEOTIDE SEQUENCE</scope>
    <source>
        <strain evidence="10">LV_2022a</strain>
    </source>
</reference>
<organism evidence="10 11">
    <name type="scientific">Schistosoma mekongi</name>
    <name type="common">Parasitic worm</name>
    <dbReference type="NCBI Taxonomy" id="38744"/>
    <lineage>
        <taxon>Eukaryota</taxon>
        <taxon>Metazoa</taxon>
        <taxon>Spiralia</taxon>
        <taxon>Lophotrochozoa</taxon>
        <taxon>Platyhelminthes</taxon>
        <taxon>Trematoda</taxon>
        <taxon>Digenea</taxon>
        <taxon>Strigeidida</taxon>
        <taxon>Schistosomatoidea</taxon>
        <taxon>Schistosomatidae</taxon>
        <taxon>Schistosoma</taxon>
    </lineage>
</organism>
<keyword evidence="4 7" id="KW-0863">Zinc-finger</keyword>
<dbReference type="GO" id="GO:0008270">
    <property type="term" value="F:zinc ion binding"/>
    <property type="evidence" value="ECO:0007669"/>
    <property type="project" value="UniProtKB-KW"/>
</dbReference>
<comment type="caution">
    <text evidence="10">The sequence shown here is derived from an EMBL/GenBank/DDBJ whole genome shotgun (WGS) entry which is preliminary data.</text>
</comment>
<dbReference type="InterPro" id="IPR036236">
    <property type="entry name" value="Znf_C2H2_sf"/>
</dbReference>
<dbReference type="FunFam" id="3.30.160.60:FF:000145">
    <property type="entry name" value="Zinc finger protein 574"/>
    <property type="match status" value="1"/>
</dbReference>
<feature type="compositionally biased region" description="Polar residues" evidence="8">
    <location>
        <begin position="1"/>
        <end position="12"/>
    </location>
</feature>
<accession>A0AAE1ZKB6</accession>
<dbReference type="SUPFAM" id="SSF57667">
    <property type="entry name" value="beta-beta-alpha zinc fingers"/>
    <property type="match status" value="3"/>
</dbReference>
<keyword evidence="5" id="KW-0862">Zinc</keyword>
<dbReference type="EMBL" id="JALJAT010000001">
    <property type="protein sequence ID" value="KAK4475851.1"/>
    <property type="molecule type" value="Genomic_DNA"/>
</dbReference>
<feature type="domain" description="C2H2-type" evidence="9">
    <location>
        <begin position="362"/>
        <end position="389"/>
    </location>
</feature>
<evidence type="ECO:0000256" key="4">
    <source>
        <dbReference type="ARBA" id="ARBA00022771"/>
    </source>
</evidence>
<feature type="domain" description="C2H2-type" evidence="9">
    <location>
        <begin position="278"/>
        <end position="305"/>
    </location>
</feature>
<dbReference type="PROSITE" id="PS00028">
    <property type="entry name" value="ZINC_FINGER_C2H2_1"/>
    <property type="match status" value="6"/>
</dbReference>
<feature type="domain" description="C2H2-type" evidence="9">
    <location>
        <begin position="222"/>
        <end position="249"/>
    </location>
</feature>
<sequence length="731" mass="81791">MSTENVPETLQSLPKKLSGYSSRIGDSMKDSGIGTTYLTTSSGSSSNNTSPESDKELLTQNNKTPKPLDKSKLDATSTPATQIKRYKLNKELHEKVSTSITTHDVNSNEDTICENASINLTEFNSGHITSPCSSVVYYDQQKLNKQASVTPVLSEKWKKKQRHVKPILSQSTIKLNLRVADLIDISEADELKTNKPCCKTVLTNVGSNEGVVSGRRRQRRMHTCEHCDKQFDRPSLLKRHTLTHTGERPFECKYCSKGFSTRSGVNTHERTHTGQRPYVCRICGRRFAAGSNLIFHKYTHTNIRRHTCSQCPKAFVTPGDLRKHEYTHTGKWPFRCNLCDRGFATERNLKSHEISHTGRKPHLCSICGKGYAQESSMKTHMRTHQNDMKANTRISKTSISITSNNPPTGSPSTTSTSILHKNALSRTRKLKSSNNDATPTSSTLQHFNTYNMFTSELNPLAELPTPATPTCQQQNPSAFSAPKQRTNEGLVSLNPVQANLNESVPVNYFSLSSISPSFLPQPIPATFCLPDNQLSQLYERYQILYNYYMKAINTKTPVQSSCQNTQNPDIYNIPVDISTQDTLVIPVTCAHSTNINLRNDALKQYNQINSLNEYHLSALPQQYPNILGQVQQNFSNIPINSYNRTIDSSCHLSKSNLGLHHVFSNYYSNNSLPPSISNPVIGNCSNYTSFNTYASSNNSGNYCTFKTNDFDTSSVALDYSTKTLSKYDTRS</sequence>
<keyword evidence="6" id="KW-0539">Nucleus</keyword>
<keyword evidence="2" id="KW-0479">Metal-binding</keyword>
<evidence type="ECO:0000259" key="9">
    <source>
        <dbReference type="PROSITE" id="PS50157"/>
    </source>
</evidence>
<dbReference type="InterPro" id="IPR013087">
    <property type="entry name" value="Znf_C2H2_type"/>
</dbReference>
<feature type="compositionally biased region" description="Low complexity" evidence="8">
    <location>
        <begin position="31"/>
        <end position="50"/>
    </location>
</feature>
<dbReference type="Pfam" id="PF13912">
    <property type="entry name" value="zf-C2H2_6"/>
    <property type="match status" value="1"/>
</dbReference>
<dbReference type="Gene3D" id="3.30.160.60">
    <property type="entry name" value="Classic Zinc Finger"/>
    <property type="match status" value="6"/>
</dbReference>
<dbReference type="PANTHER" id="PTHR24376">
    <property type="entry name" value="ZINC FINGER PROTEIN"/>
    <property type="match status" value="1"/>
</dbReference>
<feature type="domain" description="C2H2-type" evidence="9">
    <location>
        <begin position="250"/>
        <end position="277"/>
    </location>
</feature>
<feature type="region of interest" description="Disordered" evidence="8">
    <location>
        <begin position="1"/>
        <end position="80"/>
    </location>
</feature>